<keyword evidence="2" id="KW-1185">Reference proteome</keyword>
<proteinExistence type="predicted"/>
<sequence length="122" mass="13866">MYLCLSHIDVSLSPSLPLSLKKPMEKYPRVKINNNNKKNETGFLSRMHDPSLNCEQGKSRGEFYQGTQPAFVKCSQPSTALHSLATAHVILCLFLFSLSKYLWIFLLNIILFPSCQLLGLYK</sequence>
<dbReference type="Proteomes" id="UP000527355">
    <property type="component" value="Unassembled WGS sequence"/>
</dbReference>
<evidence type="ECO:0000313" key="2">
    <source>
        <dbReference type="Proteomes" id="UP000527355"/>
    </source>
</evidence>
<protein>
    <submittedName>
        <fullName evidence="1">Uncharacterized protein</fullName>
    </submittedName>
</protein>
<comment type="caution">
    <text evidence="1">The sequence shown here is derived from an EMBL/GenBank/DDBJ whole genome shotgun (WGS) entry which is preliminary data.</text>
</comment>
<evidence type="ECO:0000313" key="1">
    <source>
        <dbReference type="EMBL" id="KAF6278890.1"/>
    </source>
</evidence>
<dbReference type="AlphaFoldDB" id="A0A7J7RRX1"/>
<name>A0A7J7RRX1_MYOMY</name>
<accession>A0A7J7RRX1</accession>
<dbReference type="EMBL" id="JABWUV010000023">
    <property type="protein sequence ID" value="KAF6278890.1"/>
    <property type="molecule type" value="Genomic_DNA"/>
</dbReference>
<organism evidence="1 2">
    <name type="scientific">Myotis myotis</name>
    <name type="common">Greater mouse-eared bat</name>
    <name type="synonym">Vespertilio myotis</name>
    <dbReference type="NCBI Taxonomy" id="51298"/>
    <lineage>
        <taxon>Eukaryota</taxon>
        <taxon>Metazoa</taxon>
        <taxon>Chordata</taxon>
        <taxon>Craniata</taxon>
        <taxon>Vertebrata</taxon>
        <taxon>Euteleostomi</taxon>
        <taxon>Mammalia</taxon>
        <taxon>Eutheria</taxon>
        <taxon>Laurasiatheria</taxon>
        <taxon>Chiroptera</taxon>
        <taxon>Yangochiroptera</taxon>
        <taxon>Vespertilionidae</taxon>
        <taxon>Myotis</taxon>
    </lineage>
</organism>
<reference evidence="1 2" key="1">
    <citation type="journal article" date="2020" name="Nature">
        <title>Six reference-quality genomes reveal evolution of bat adaptations.</title>
        <authorList>
            <person name="Jebb D."/>
            <person name="Huang Z."/>
            <person name="Pippel M."/>
            <person name="Hughes G.M."/>
            <person name="Lavrichenko K."/>
            <person name="Devanna P."/>
            <person name="Winkler S."/>
            <person name="Jermiin L.S."/>
            <person name="Skirmuntt E.C."/>
            <person name="Katzourakis A."/>
            <person name="Burkitt-Gray L."/>
            <person name="Ray D.A."/>
            <person name="Sullivan K.A.M."/>
            <person name="Roscito J.G."/>
            <person name="Kirilenko B.M."/>
            <person name="Davalos L.M."/>
            <person name="Corthals A.P."/>
            <person name="Power M.L."/>
            <person name="Jones G."/>
            <person name="Ransome R.D."/>
            <person name="Dechmann D.K.N."/>
            <person name="Locatelli A.G."/>
            <person name="Puechmaille S.J."/>
            <person name="Fedrigo O."/>
            <person name="Jarvis E.D."/>
            <person name="Hiller M."/>
            <person name="Vernes S.C."/>
            <person name="Myers E.W."/>
            <person name="Teeling E.C."/>
        </authorList>
    </citation>
    <scope>NUCLEOTIDE SEQUENCE [LARGE SCALE GENOMIC DNA]</scope>
    <source>
        <strain evidence="1">MMyoMyo1</strain>
        <tissue evidence="1">Flight muscle</tissue>
    </source>
</reference>
<gene>
    <name evidence="1" type="ORF">mMyoMyo1_010221</name>
</gene>